<dbReference type="Proteomes" id="UP001162131">
    <property type="component" value="Unassembled WGS sequence"/>
</dbReference>
<gene>
    <name evidence="2" type="ORF">BSTOLATCC_MIC40530</name>
</gene>
<accession>A0AAU9JKB0</accession>
<evidence type="ECO:0000313" key="3">
    <source>
        <dbReference type="Proteomes" id="UP001162131"/>
    </source>
</evidence>
<evidence type="ECO:0000256" key="1">
    <source>
        <dbReference type="SAM" id="MobiDB-lite"/>
    </source>
</evidence>
<keyword evidence="3" id="KW-1185">Reference proteome</keyword>
<sequence length="286" mass="33013">MSQPPLLWETLKNRLHPSEIEESLRVLGEEKIERNQSVANEIALLLELFIEIPDKSLYFSDYQKNIDIYLNQLSKKAKDLGVDLLNIVPLSTPRDKEVFDFLTSPCSSRPQTATTTDISISYSEQEILPAHIDIFFIEDHVKQFHEAFDQEYTFLLQRAKDIQEDLIKQTSTPTPNEIKKFSKKLETAVISDIHPEMFKRSKGVEIEETKKEESFKLEKGIELDFEIPIEESKPQSCKPRIRVIKKPSRPSTPVQVEVATKEPPQSRGKLARRLRGIVNDHKDCIL</sequence>
<feature type="region of interest" description="Disordered" evidence="1">
    <location>
        <begin position="248"/>
        <end position="269"/>
    </location>
</feature>
<evidence type="ECO:0000313" key="2">
    <source>
        <dbReference type="EMBL" id="CAG9326090.1"/>
    </source>
</evidence>
<organism evidence="2 3">
    <name type="scientific">Blepharisma stoltei</name>
    <dbReference type="NCBI Taxonomy" id="1481888"/>
    <lineage>
        <taxon>Eukaryota</taxon>
        <taxon>Sar</taxon>
        <taxon>Alveolata</taxon>
        <taxon>Ciliophora</taxon>
        <taxon>Postciliodesmatophora</taxon>
        <taxon>Heterotrichea</taxon>
        <taxon>Heterotrichida</taxon>
        <taxon>Blepharismidae</taxon>
        <taxon>Blepharisma</taxon>
    </lineage>
</organism>
<proteinExistence type="predicted"/>
<dbReference type="AlphaFoldDB" id="A0AAU9JKB0"/>
<comment type="caution">
    <text evidence="2">The sequence shown here is derived from an EMBL/GenBank/DDBJ whole genome shotgun (WGS) entry which is preliminary data.</text>
</comment>
<name>A0AAU9JKB0_9CILI</name>
<protein>
    <submittedName>
        <fullName evidence="2">Uncharacterized protein</fullName>
    </submittedName>
</protein>
<reference evidence="2" key="1">
    <citation type="submission" date="2021-09" db="EMBL/GenBank/DDBJ databases">
        <authorList>
            <consortium name="AG Swart"/>
            <person name="Singh M."/>
            <person name="Singh A."/>
            <person name="Seah K."/>
            <person name="Emmerich C."/>
        </authorList>
    </citation>
    <scope>NUCLEOTIDE SEQUENCE</scope>
    <source>
        <strain evidence="2">ATCC30299</strain>
    </source>
</reference>
<dbReference type="EMBL" id="CAJZBQ010000040">
    <property type="protein sequence ID" value="CAG9326090.1"/>
    <property type="molecule type" value="Genomic_DNA"/>
</dbReference>